<protein>
    <submittedName>
        <fullName evidence="4">Uncharacterized protein</fullName>
    </submittedName>
</protein>
<evidence type="ECO:0000256" key="2">
    <source>
        <dbReference type="ARBA" id="ARBA00022737"/>
    </source>
</evidence>
<evidence type="ECO:0000313" key="5">
    <source>
        <dbReference type="Proteomes" id="UP000230069"/>
    </source>
</evidence>
<evidence type="ECO:0000256" key="1">
    <source>
        <dbReference type="ARBA" id="ARBA00022574"/>
    </source>
</evidence>
<accession>A0A2G5DZC9</accession>
<dbReference type="Proteomes" id="UP000230069">
    <property type="component" value="Unassembled WGS sequence"/>
</dbReference>
<feature type="repeat" description="WD" evidence="3">
    <location>
        <begin position="1"/>
        <end position="32"/>
    </location>
</feature>
<dbReference type="FunCoup" id="A0A2G5DZC9">
    <property type="interactions" value="1954"/>
</dbReference>
<sequence>MKFSPDGCYLATAGEDQIVRIWKVIESEISQHIDIPDIDPSSLYFMANHYSELVRLFSDKEKVCKLKGLRRTSDSACTIFPPKVFRLSERPLHEFYGHNGEILDLSWSKSKYLLSSSVDKTVRLWRVGCDQCLRVFSHNNYVTCIQFNPVDDKYFISGSIDGKVRIWDVPGCQVVDWTDIKEIVTAVCYQPDGKGGIVGSMVGNCRFYDVRENHLQLESQICLRSKKKSPGNRITGFQFCPSDPGKLMVTSADSQVRILNGVDVIFKYKGFRNSGSQISASFTADGKHIVSASEDSNVHVWNYKCQDGPHSQEKSIRSRERFFSDNVSVAMPWCGMRSDTSAVSALVTQPVHKMSGASPSNSENGWPRYHINNPRNTLPMPPPDCFSLNQGFFSEILPKGSATWPEEKLPTLNSMAVSSVSCKTQYKFLKSFYQNTSTSHAWGLVIVTGGWDGRIRSFHNYGLPVHT</sequence>
<gene>
    <name evidence="4" type="ORF">AQUCO_01300050v1</name>
</gene>
<dbReference type="PROSITE" id="PS50082">
    <property type="entry name" value="WD_REPEATS_2"/>
    <property type="match status" value="4"/>
</dbReference>
<dbReference type="InterPro" id="IPR040324">
    <property type="entry name" value="WDR44/Dgr2"/>
</dbReference>
<keyword evidence="1 3" id="KW-0853">WD repeat</keyword>
<keyword evidence="5" id="KW-1185">Reference proteome</keyword>
<evidence type="ECO:0000313" key="4">
    <source>
        <dbReference type="EMBL" id="PIA48883.1"/>
    </source>
</evidence>
<dbReference type="PROSITE" id="PS50294">
    <property type="entry name" value="WD_REPEATS_REGION"/>
    <property type="match status" value="3"/>
</dbReference>
<reference evidence="4 5" key="1">
    <citation type="submission" date="2017-09" db="EMBL/GenBank/DDBJ databases">
        <title>WGS assembly of Aquilegia coerulea Goldsmith.</title>
        <authorList>
            <person name="Hodges S."/>
            <person name="Kramer E."/>
            <person name="Nordborg M."/>
            <person name="Tomkins J."/>
            <person name="Borevitz J."/>
            <person name="Derieg N."/>
            <person name="Yan J."/>
            <person name="Mihaltcheva S."/>
            <person name="Hayes R.D."/>
            <person name="Rokhsar D."/>
        </authorList>
    </citation>
    <scope>NUCLEOTIDE SEQUENCE [LARGE SCALE GENOMIC DNA]</scope>
    <source>
        <strain evidence="5">cv. Goldsmith</strain>
    </source>
</reference>
<dbReference type="EMBL" id="KZ305030">
    <property type="protein sequence ID" value="PIA48881.1"/>
    <property type="molecule type" value="Genomic_DNA"/>
</dbReference>
<feature type="repeat" description="WD" evidence="3">
    <location>
        <begin position="135"/>
        <end position="169"/>
    </location>
</feature>
<proteinExistence type="predicted"/>
<dbReference type="SMART" id="SM00320">
    <property type="entry name" value="WD40"/>
    <property type="match status" value="7"/>
</dbReference>
<keyword evidence="2" id="KW-0677">Repeat</keyword>
<dbReference type="OrthoDB" id="408728at2759"/>
<dbReference type="PANTHER" id="PTHR14221">
    <property type="entry name" value="WD REPEAT DOMAIN 44"/>
    <property type="match status" value="1"/>
</dbReference>
<dbReference type="InterPro" id="IPR036322">
    <property type="entry name" value="WD40_repeat_dom_sf"/>
</dbReference>
<dbReference type="SUPFAM" id="SSF50978">
    <property type="entry name" value="WD40 repeat-like"/>
    <property type="match status" value="1"/>
</dbReference>
<dbReference type="InterPro" id="IPR020472">
    <property type="entry name" value="WD40_PAC1"/>
</dbReference>
<feature type="repeat" description="WD" evidence="3">
    <location>
        <begin position="279"/>
        <end position="302"/>
    </location>
</feature>
<dbReference type="PRINTS" id="PR00320">
    <property type="entry name" value="GPROTEINBRPT"/>
</dbReference>
<dbReference type="InterPro" id="IPR001680">
    <property type="entry name" value="WD40_rpt"/>
</dbReference>
<dbReference type="EMBL" id="KZ305030">
    <property type="protein sequence ID" value="PIA48882.1"/>
    <property type="molecule type" value="Genomic_DNA"/>
</dbReference>
<dbReference type="AlphaFoldDB" id="A0A2G5DZC9"/>
<dbReference type="EMBL" id="KZ305030">
    <property type="protein sequence ID" value="PIA48883.1"/>
    <property type="molecule type" value="Genomic_DNA"/>
</dbReference>
<name>A0A2G5DZC9_AQUCA</name>
<dbReference type="EMBL" id="KZ305030">
    <property type="protein sequence ID" value="PIA48880.1"/>
    <property type="molecule type" value="Genomic_DNA"/>
</dbReference>
<dbReference type="STRING" id="218851.A0A2G5DZC9"/>
<dbReference type="Gene3D" id="2.130.10.10">
    <property type="entry name" value="YVTN repeat-like/Quinoprotein amine dehydrogenase"/>
    <property type="match status" value="1"/>
</dbReference>
<organism evidence="4 5">
    <name type="scientific">Aquilegia coerulea</name>
    <name type="common">Rocky mountain columbine</name>
    <dbReference type="NCBI Taxonomy" id="218851"/>
    <lineage>
        <taxon>Eukaryota</taxon>
        <taxon>Viridiplantae</taxon>
        <taxon>Streptophyta</taxon>
        <taxon>Embryophyta</taxon>
        <taxon>Tracheophyta</taxon>
        <taxon>Spermatophyta</taxon>
        <taxon>Magnoliopsida</taxon>
        <taxon>Ranunculales</taxon>
        <taxon>Ranunculaceae</taxon>
        <taxon>Thalictroideae</taxon>
        <taxon>Aquilegia</taxon>
    </lineage>
</organism>
<dbReference type="PANTHER" id="PTHR14221:SF0">
    <property type="entry name" value="WD REPEAT-CONTAINING PROTEIN 44"/>
    <property type="match status" value="1"/>
</dbReference>
<evidence type="ECO:0000256" key="3">
    <source>
        <dbReference type="PROSITE-ProRule" id="PRU00221"/>
    </source>
</evidence>
<dbReference type="InterPro" id="IPR015943">
    <property type="entry name" value="WD40/YVTN_repeat-like_dom_sf"/>
</dbReference>
<dbReference type="Pfam" id="PF00400">
    <property type="entry name" value="WD40"/>
    <property type="match status" value="4"/>
</dbReference>
<feature type="repeat" description="WD" evidence="3">
    <location>
        <begin position="95"/>
        <end position="135"/>
    </location>
</feature>